<evidence type="ECO:0000259" key="17">
    <source>
        <dbReference type="Pfam" id="PF02896"/>
    </source>
</evidence>
<sequence length="888" mass="95351">MPKLVYDFAEGNKDMKELLGGKGANLAEMTNLGLPVPPGFTISAEACKVFLKTGSVPPELADEIDHHVAELEQKMGKKLGQADDPLLVSVRSGAAVSMPGMMETVLNVGLNDDSVNGLAHQSGNPRFAWDAYRRLIQMFGKTVLGMEGEVFEGAIEAAKQAKGTQNDLDLDADDLKALVENFKAAVHEHTGREFPQDPRAQMDLAIEAVFGSWNSERAILYRRQERIATDLGTAVNICSMVFGNLGMDSGTGVAFTRDPSSGQPGVYGDYLQNAQGEDVVAGIRNTVPLADLETIDKTSYDELMSIMATLEGHYRDLCDIEFTVERGKLWMLQTRVGKRTAGAAFRIATSLVDEGVIDIDEALRRVKGAQLAQLMFPRFDSEAAKDLLTKAIGASPGAASGKVVFTSAAAVEAAEKGDKVILVRRETNPDDLHGMIAAQGVLTSRGGKTSHAAVVARGMGKTCVCGAEDLDVDVAAGKIKVNGTTVEAGDVISIDGTTGEVFLGEVPVVPSPVVQYFEGSLAAGSGDELVGAVHRLISHADEVRRLEVRTNADTADDAARARRFGAQGIGLCRTEHMFLGERREAVERLILAEDEAECEAALAVLEPLQRKDFLELLSAMDGLPVTIRLIDPPLHEFLPSMEDLAVKVALAKERGEDPGHDATLLAAVERLHEQNPMLGLRGVRLGLVIPGLFAMQVRAIASAAAELKKQGKDPRPEIMIPLVGAVQELQLARDEVEGVLRQVAEDEGVEWPTPIGTMIELPRAAVTAGQIAEEAEFFSFGTNDLTQTTWGFSRDDVEGSFFSTYLEKGIFAVSPFESIDRDGVGALVRMGAERGRSSRPDLKLGICGEHGGDPDSIHFFHEVGLDYVSCSPFRIPVARLEAGRATLS</sequence>
<dbReference type="Gene3D" id="3.50.30.10">
    <property type="entry name" value="Phosphohistidine domain"/>
    <property type="match status" value="1"/>
</dbReference>
<keyword evidence="9" id="KW-0067">ATP-binding</keyword>
<comment type="similarity">
    <text evidence="2 11">Belongs to the PEP-utilizing enzyme family.</text>
</comment>
<dbReference type="InterPro" id="IPR040442">
    <property type="entry name" value="Pyrv_kinase-like_dom_sf"/>
</dbReference>
<protein>
    <recommendedName>
        <fullName evidence="4 11">Pyruvate, phosphate dikinase</fullName>
        <ecNumber evidence="3 11">2.7.9.1</ecNumber>
    </recommendedName>
</protein>
<dbReference type="Gene3D" id="3.30.470.20">
    <property type="entry name" value="ATP-grasp fold, B domain"/>
    <property type="match status" value="1"/>
</dbReference>
<dbReference type="InterPro" id="IPR010121">
    <property type="entry name" value="Pyruvate_phosphate_dikinase"/>
</dbReference>
<dbReference type="GO" id="GO:0046872">
    <property type="term" value="F:metal ion binding"/>
    <property type="evidence" value="ECO:0007669"/>
    <property type="project" value="UniProtKB-UniRule"/>
</dbReference>
<dbReference type="InterPro" id="IPR018274">
    <property type="entry name" value="PEP_util_AS"/>
</dbReference>
<evidence type="ECO:0000313" key="18">
    <source>
        <dbReference type="EMBL" id="TDU87408.1"/>
    </source>
</evidence>
<keyword evidence="18" id="KW-0670">Pyruvate</keyword>
<evidence type="ECO:0000256" key="10">
    <source>
        <dbReference type="ARBA" id="ARBA00022842"/>
    </source>
</evidence>
<feature type="binding site" evidence="14">
    <location>
        <position position="760"/>
    </location>
    <ligand>
        <name>Mg(2+)</name>
        <dbReference type="ChEBI" id="CHEBI:18420"/>
    </ligand>
</feature>
<dbReference type="PIRSF" id="PIRSF000853">
    <property type="entry name" value="PPDK"/>
    <property type="match status" value="1"/>
</dbReference>
<evidence type="ECO:0000256" key="8">
    <source>
        <dbReference type="ARBA" id="ARBA00022777"/>
    </source>
</evidence>
<dbReference type="PANTHER" id="PTHR22931:SF9">
    <property type="entry name" value="PYRUVATE, PHOSPHATE DIKINASE 1, CHLOROPLASTIC"/>
    <property type="match status" value="1"/>
</dbReference>
<feature type="binding site" evidence="13">
    <location>
        <position position="783"/>
    </location>
    <ligand>
        <name>substrate</name>
    </ligand>
</feature>
<keyword evidence="7" id="KW-0547">Nucleotide-binding</keyword>
<comment type="cofactor">
    <cofactor evidence="1 11 14">
        <name>Mg(2+)</name>
        <dbReference type="ChEBI" id="CHEBI:18420"/>
    </cofactor>
</comment>
<evidence type="ECO:0000256" key="4">
    <source>
        <dbReference type="ARBA" id="ARBA00020138"/>
    </source>
</evidence>
<evidence type="ECO:0000256" key="3">
    <source>
        <dbReference type="ARBA" id="ARBA00011994"/>
    </source>
</evidence>
<dbReference type="Gene3D" id="1.20.80.30">
    <property type="match status" value="1"/>
</dbReference>
<comment type="caution">
    <text evidence="18">The sequence shown here is derived from an EMBL/GenBank/DDBJ whole genome shotgun (WGS) entry which is preliminary data.</text>
</comment>
<accession>A0A4R7T8B4</accession>
<evidence type="ECO:0000259" key="16">
    <source>
        <dbReference type="Pfam" id="PF01326"/>
    </source>
</evidence>
<dbReference type="GO" id="GO:0005524">
    <property type="term" value="F:ATP binding"/>
    <property type="evidence" value="ECO:0007669"/>
    <property type="project" value="UniProtKB-UniRule"/>
</dbReference>
<name>A0A4R7T8B4_9ACTN</name>
<proteinExistence type="inferred from homology"/>
<feature type="domain" description="PEP-utilising enzyme mobile" evidence="15">
    <location>
        <begin position="418"/>
        <end position="499"/>
    </location>
</feature>
<dbReference type="Pfam" id="PF00391">
    <property type="entry name" value="PEP-utilizers"/>
    <property type="match status" value="1"/>
</dbReference>
<dbReference type="GO" id="GO:0050242">
    <property type="term" value="F:pyruvate, phosphate dikinase activity"/>
    <property type="evidence" value="ECO:0007669"/>
    <property type="project" value="UniProtKB-UniRule"/>
</dbReference>
<dbReference type="InterPro" id="IPR036637">
    <property type="entry name" value="Phosphohistidine_dom_sf"/>
</dbReference>
<evidence type="ECO:0000256" key="11">
    <source>
        <dbReference type="PIRNR" id="PIRNR000853"/>
    </source>
</evidence>
<dbReference type="Proteomes" id="UP000295151">
    <property type="component" value="Unassembled WGS sequence"/>
</dbReference>
<evidence type="ECO:0000259" key="15">
    <source>
        <dbReference type="Pfam" id="PF00391"/>
    </source>
</evidence>
<evidence type="ECO:0000256" key="14">
    <source>
        <dbReference type="PIRSR" id="PIRSR000853-3"/>
    </source>
</evidence>
<evidence type="ECO:0000256" key="13">
    <source>
        <dbReference type="PIRSR" id="PIRSR000853-2"/>
    </source>
</evidence>
<comment type="catalytic activity">
    <reaction evidence="11">
        <text>pyruvate + phosphate + ATP = phosphoenolpyruvate + AMP + diphosphate + H(+)</text>
        <dbReference type="Rhea" id="RHEA:10756"/>
        <dbReference type="ChEBI" id="CHEBI:15361"/>
        <dbReference type="ChEBI" id="CHEBI:15378"/>
        <dbReference type="ChEBI" id="CHEBI:30616"/>
        <dbReference type="ChEBI" id="CHEBI:33019"/>
        <dbReference type="ChEBI" id="CHEBI:43474"/>
        <dbReference type="ChEBI" id="CHEBI:58702"/>
        <dbReference type="ChEBI" id="CHEBI:456215"/>
        <dbReference type="EC" id="2.7.9.1"/>
    </reaction>
</comment>
<dbReference type="InterPro" id="IPR002192">
    <property type="entry name" value="PPDK_AMP/ATP-bd"/>
</dbReference>
<evidence type="ECO:0000313" key="19">
    <source>
        <dbReference type="Proteomes" id="UP000295151"/>
    </source>
</evidence>
<feature type="domain" description="Pyruvate phosphate dikinase AMP/ATP-binding" evidence="16">
    <location>
        <begin position="293"/>
        <end position="342"/>
    </location>
</feature>
<dbReference type="PROSITE" id="PS00370">
    <property type="entry name" value="PEP_ENZYMES_PHOS_SITE"/>
    <property type="match status" value="1"/>
</dbReference>
<dbReference type="EMBL" id="SOCE01000001">
    <property type="protein sequence ID" value="TDU87408.1"/>
    <property type="molecule type" value="Genomic_DNA"/>
</dbReference>
<feature type="domain" description="Pyruvate phosphate dikinase AMP/ATP-binding" evidence="16">
    <location>
        <begin position="53"/>
        <end position="285"/>
    </location>
</feature>
<keyword evidence="6 14" id="KW-0479">Metal-binding</keyword>
<dbReference type="Gene3D" id="1.10.189.10">
    <property type="entry name" value="Pyruvate Phosphate Dikinase, domain 2"/>
    <property type="match status" value="1"/>
</dbReference>
<organism evidence="18 19">
    <name type="scientific">Kribbella voronezhensis</name>
    <dbReference type="NCBI Taxonomy" id="2512212"/>
    <lineage>
        <taxon>Bacteria</taxon>
        <taxon>Bacillati</taxon>
        <taxon>Actinomycetota</taxon>
        <taxon>Actinomycetes</taxon>
        <taxon>Propionibacteriales</taxon>
        <taxon>Kribbellaceae</taxon>
        <taxon>Kribbella</taxon>
    </lineage>
</organism>
<dbReference type="SUPFAM" id="SSF52009">
    <property type="entry name" value="Phosphohistidine domain"/>
    <property type="match status" value="1"/>
</dbReference>
<gene>
    <name evidence="18" type="ORF">EV138_0931</name>
</gene>
<dbReference type="Pfam" id="PF02896">
    <property type="entry name" value="PEP-utilizers_C"/>
    <property type="match status" value="1"/>
</dbReference>
<dbReference type="AlphaFoldDB" id="A0A4R7T8B4"/>
<dbReference type="NCBIfam" id="NF004531">
    <property type="entry name" value="PRK05878.1"/>
    <property type="match status" value="1"/>
</dbReference>
<evidence type="ECO:0000256" key="6">
    <source>
        <dbReference type="ARBA" id="ARBA00022723"/>
    </source>
</evidence>
<dbReference type="NCBIfam" id="TIGR01828">
    <property type="entry name" value="pyru_phos_dikin"/>
    <property type="match status" value="1"/>
</dbReference>
<dbReference type="Gene3D" id="3.30.1490.20">
    <property type="entry name" value="ATP-grasp fold, A domain"/>
    <property type="match status" value="1"/>
</dbReference>
<evidence type="ECO:0000256" key="2">
    <source>
        <dbReference type="ARBA" id="ARBA00007837"/>
    </source>
</evidence>
<dbReference type="OrthoDB" id="9765468at2"/>
<evidence type="ECO:0000256" key="12">
    <source>
        <dbReference type="PIRSR" id="PIRSR000853-1"/>
    </source>
</evidence>
<feature type="binding site" evidence="14">
    <location>
        <position position="784"/>
    </location>
    <ligand>
        <name>Mg(2+)</name>
        <dbReference type="ChEBI" id="CHEBI:18420"/>
    </ligand>
</feature>
<dbReference type="RefSeq" id="WP_133977188.1">
    <property type="nucleotide sequence ID" value="NZ_SOCE01000001.1"/>
</dbReference>
<dbReference type="PANTHER" id="PTHR22931">
    <property type="entry name" value="PHOSPHOENOLPYRUVATE DIKINASE-RELATED"/>
    <property type="match status" value="1"/>
</dbReference>
<feature type="active site" description="Tele-phosphohistidine intermediate" evidence="12">
    <location>
        <position position="451"/>
    </location>
</feature>
<evidence type="ECO:0000256" key="9">
    <source>
        <dbReference type="ARBA" id="ARBA00022840"/>
    </source>
</evidence>
<dbReference type="Pfam" id="PF01326">
    <property type="entry name" value="PPDK_N"/>
    <property type="match status" value="2"/>
</dbReference>
<feature type="binding site" evidence="13">
    <location>
        <position position="784"/>
    </location>
    <ligand>
        <name>substrate</name>
    </ligand>
</feature>
<evidence type="ECO:0000256" key="1">
    <source>
        <dbReference type="ARBA" id="ARBA00001946"/>
    </source>
</evidence>
<dbReference type="InterPro" id="IPR000121">
    <property type="entry name" value="PEP_util_C"/>
</dbReference>
<feature type="binding site" evidence="13">
    <location>
        <position position="781"/>
    </location>
    <ligand>
        <name>substrate</name>
    </ligand>
</feature>
<dbReference type="SUPFAM" id="SSF51621">
    <property type="entry name" value="Phosphoenolpyruvate/pyruvate domain"/>
    <property type="match status" value="1"/>
</dbReference>
<dbReference type="EC" id="2.7.9.1" evidence="3 11"/>
<keyword evidence="10 14" id="KW-0460">Magnesium</keyword>
<feature type="binding site" evidence="13">
    <location>
        <position position="573"/>
    </location>
    <ligand>
        <name>substrate</name>
    </ligand>
</feature>
<dbReference type="InterPro" id="IPR013815">
    <property type="entry name" value="ATP_grasp_subdomain_1"/>
</dbReference>
<evidence type="ECO:0000256" key="5">
    <source>
        <dbReference type="ARBA" id="ARBA00022679"/>
    </source>
</evidence>
<keyword evidence="8 18" id="KW-0418">Kinase</keyword>
<dbReference type="SUPFAM" id="SSF56059">
    <property type="entry name" value="Glutathione synthetase ATP-binding domain-like"/>
    <property type="match status" value="1"/>
</dbReference>
<keyword evidence="5" id="KW-0808">Transferase</keyword>
<feature type="active site" description="Proton donor" evidence="12">
    <location>
        <position position="847"/>
    </location>
</feature>
<dbReference type="GO" id="GO:0016301">
    <property type="term" value="F:kinase activity"/>
    <property type="evidence" value="ECO:0007669"/>
    <property type="project" value="UniProtKB-UniRule"/>
</dbReference>
<feature type="binding site" evidence="13">
    <location>
        <position position="628"/>
    </location>
    <ligand>
        <name>substrate</name>
    </ligand>
</feature>
<dbReference type="InterPro" id="IPR008279">
    <property type="entry name" value="PEP-util_enz_mobile_dom"/>
</dbReference>
<feature type="binding site" evidence="13">
    <location>
        <position position="782"/>
    </location>
    <ligand>
        <name>substrate</name>
    </ligand>
</feature>
<feature type="domain" description="PEP-utilising enzyme C-terminal" evidence="17">
    <location>
        <begin position="533"/>
        <end position="882"/>
    </location>
</feature>
<dbReference type="Gene3D" id="3.20.20.60">
    <property type="entry name" value="Phosphoenolpyruvate-binding domains"/>
    <property type="match status" value="1"/>
</dbReference>
<evidence type="ECO:0000256" key="7">
    <source>
        <dbReference type="ARBA" id="ARBA00022741"/>
    </source>
</evidence>
<reference evidence="18 19" key="1">
    <citation type="submission" date="2019-03" db="EMBL/GenBank/DDBJ databases">
        <title>Genomic Encyclopedia of Type Strains, Phase III (KMG-III): the genomes of soil and plant-associated and newly described type strains.</title>
        <authorList>
            <person name="Whitman W."/>
        </authorList>
    </citation>
    <scope>NUCLEOTIDE SEQUENCE [LARGE SCALE GENOMIC DNA]</scope>
    <source>
        <strain evidence="18 19">VKM Ac-2575</strain>
    </source>
</reference>
<dbReference type="InterPro" id="IPR015813">
    <property type="entry name" value="Pyrv/PenolPyrv_kinase-like_dom"/>
</dbReference>
<keyword evidence="19" id="KW-1185">Reference proteome</keyword>
<feature type="binding site" evidence="13">
    <location>
        <position position="760"/>
    </location>
    <ligand>
        <name>substrate</name>
    </ligand>
</feature>